<accession>A0A6J5M833</accession>
<protein>
    <submittedName>
        <fullName evidence="1">Uncharacterized protein</fullName>
    </submittedName>
</protein>
<evidence type="ECO:0000313" key="1">
    <source>
        <dbReference type="EMBL" id="CAB4142302.1"/>
    </source>
</evidence>
<organism evidence="1">
    <name type="scientific">uncultured Caudovirales phage</name>
    <dbReference type="NCBI Taxonomy" id="2100421"/>
    <lineage>
        <taxon>Viruses</taxon>
        <taxon>Duplodnaviria</taxon>
        <taxon>Heunggongvirae</taxon>
        <taxon>Uroviricota</taxon>
        <taxon>Caudoviricetes</taxon>
        <taxon>Peduoviridae</taxon>
        <taxon>Maltschvirus</taxon>
        <taxon>Maltschvirus maltsch</taxon>
    </lineage>
</organism>
<gene>
    <name evidence="1" type="ORF">UFOVP444_12</name>
</gene>
<sequence length="67" mass="7229">MKIATNNVAEGKISERQATEDELIQWEADAVFIESIKTEAENKKSAARAKLGKLGLTAEDLQALGLA</sequence>
<name>A0A6J5M833_9CAUD</name>
<proteinExistence type="predicted"/>
<dbReference type="EMBL" id="LR796414">
    <property type="protein sequence ID" value="CAB4142302.1"/>
    <property type="molecule type" value="Genomic_DNA"/>
</dbReference>
<reference evidence="1" key="1">
    <citation type="submission" date="2020-04" db="EMBL/GenBank/DDBJ databases">
        <authorList>
            <person name="Chiriac C."/>
            <person name="Salcher M."/>
            <person name="Ghai R."/>
            <person name="Kavagutti S V."/>
        </authorList>
    </citation>
    <scope>NUCLEOTIDE SEQUENCE</scope>
</reference>